<feature type="non-terminal residue" evidence="1">
    <location>
        <position position="12"/>
    </location>
</feature>
<sequence>MRKSLLALSLLA</sequence>
<organism evidence="1 2">
    <name type="scientific">Vibrio harveyi</name>
    <name type="common">Beneckea harveyi</name>
    <dbReference type="NCBI Taxonomy" id="669"/>
    <lineage>
        <taxon>Bacteria</taxon>
        <taxon>Pseudomonadati</taxon>
        <taxon>Pseudomonadota</taxon>
        <taxon>Gammaproteobacteria</taxon>
        <taxon>Vibrionales</taxon>
        <taxon>Vibrionaceae</taxon>
        <taxon>Vibrio</taxon>
    </lineage>
</organism>
<comment type="caution">
    <text evidence="1">The sequence shown here is derived from an EMBL/GenBank/DDBJ whole genome shotgun (WGS) entry which is preliminary data.</text>
</comment>
<reference evidence="1 2" key="1">
    <citation type="submission" date="2012-10" db="EMBL/GenBank/DDBJ databases">
        <title>Genome sequence of Vibrio Cholerae HENC-02.</title>
        <authorList>
            <person name="Eppinger M."/>
            <person name="Hasan N.A."/>
            <person name="Sengamalay N."/>
            <person name="Hine E."/>
            <person name="Su Q."/>
            <person name="Daugherty S.C."/>
            <person name="Young S."/>
            <person name="Sadzewicz L."/>
            <person name="Tallon L."/>
            <person name="Cebula T.A."/>
            <person name="Ravel J."/>
            <person name="Colwell R.R."/>
        </authorList>
    </citation>
    <scope>NUCLEOTIDE SEQUENCE [LARGE SCALE GENOMIC DNA]</scope>
    <source>
        <strain evidence="1 2">HENC-02</strain>
    </source>
</reference>
<name>A0A454CW60_VIBHA</name>
<protein>
    <submittedName>
        <fullName evidence="1">Nucleoside-specific channel-forming, Tsx family protein</fullName>
    </submittedName>
</protein>
<evidence type="ECO:0000313" key="1">
    <source>
        <dbReference type="EMBL" id="EKM30638.1"/>
    </source>
</evidence>
<gene>
    <name evidence="1" type="ORF">VCHENC02_3647A</name>
</gene>
<dbReference type="Proteomes" id="UP000008367">
    <property type="component" value="Unassembled WGS sequence"/>
</dbReference>
<accession>A0A454CW60</accession>
<dbReference type="EMBL" id="AJSR01001558">
    <property type="protein sequence ID" value="EKM30638.1"/>
    <property type="molecule type" value="Genomic_DNA"/>
</dbReference>
<proteinExistence type="predicted"/>
<evidence type="ECO:0000313" key="2">
    <source>
        <dbReference type="Proteomes" id="UP000008367"/>
    </source>
</evidence>